<dbReference type="PROSITE" id="PS00012">
    <property type="entry name" value="PHOSPHOPANTETHEINE"/>
    <property type="match status" value="1"/>
</dbReference>
<dbReference type="InterPro" id="IPR006162">
    <property type="entry name" value="Ppantetheine_attach_site"/>
</dbReference>
<dbReference type="SUPFAM" id="SSF47336">
    <property type="entry name" value="ACP-like"/>
    <property type="match status" value="1"/>
</dbReference>
<dbReference type="Gene3D" id="3.30.300.30">
    <property type="match status" value="1"/>
</dbReference>
<organism evidence="7 8">
    <name type="scientific">Phyllachora maydis</name>
    <dbReference type="NCBI Taxonomy" id="1825666"/>
    <lineage>
        <taxon>Eukaryota</taxon>
        <taxon>Fungi</taxon>
        <taxon>Dikarya</taxon>
        <taxon>Ascomycota</taxon>
        <taxon>Pezizomycotina</taxon>
        <taxon>Sordariomycetes</taxon>
        <taxon>Sordariomycetidae</taxon>
        <taxon>Phyllachorales</taxon>
        <taxon>Phyllachoraceae</taxon>
        <taxon>Phyllachora</taxon>
    </lineage>
</organism>
<dbReference type="InterPro" id="IPR025110">
    <property type="entry name" value="AMP-bd_C"/>
</dbReference>
<dbReference type="EMBL" id="JAQQPM010000001">
    <property type="protein sequence ID" value="KAK2066249.1"/>
    <property type="molecule type" value="Genomic_DNA"/>
</dbReference>
<dbReference type="CDD" id="cd05930">
    <property type="entry name" value="A_NRPS"/>
    <property type="match status" value="1"/>
</dbReference>
<dbReference type="InterPro" id="IPR002347">
    <property type="entry name" value="SDR_fam"/>
</dbReference>
<gene>
    <name evidence="7" type="ORF">P8C59_000082</name>
</gene>
<dbReference type="Gene3D" id="1.10.1200.10">
    <property type="entry name" value="ACP-like"/>
    <property type="match status" value="1"/>
</dbReference>
<keyword evidence="1" id="KW-0596">Phosphopantetheine</keyword>
<dbReference type="Proteomes" id="UP001217918">
    <property type="component" value="Unassembled WGS sequence"/>
</dbReference>
<evidence type="ECO:0000313" key="8">
    <source>
        <dbReference type="Proteomes" id="UP001217918"/>
    </source>
</evidence>
<dbReference type="InterPro" id="IPR036736">
    <property type="entry name" value="ACP-like_sf"/>
</dbReference>
<dbReference type="Pfam" id="PF07993">
    <property type="entry name" value="NAD_binding_4"/>
    <property type="match status" value="1"/>
</dbReference>
<dbReference type="SUPFAM" id="SSF51735">
    <property type="entry name" value="NAD(P)-binding Rossmann-fold domains"/>
    <property type="match status" value="2"/>
</dbReference>
<evidence type="ECO:0000256" key="2">
    <source>
        <dbReference type="ARBA" id="ARBA00022553"/>
    </source>
</evidence>
<feature type="region of interest" description="Disordered" evidence="5">
    <location>
        <begin position="532"/>
        <end position="558"/>
    </location>
</feature>
<dbReference type="InterPro" id="IPR036291">
    <property type="entry name" value="NAD(P)-bd_dom_sf"/>
</dbReference>
<dbReference type="PANTHER" id="PTHR44845:SF6">
    <property type="entry name" value="BETA-ALANINE-ACTIVATING ENZYME"/>
    <property type="match status" value="1"/>
</dbReference>
<evidence type="ECO:0000256" key="3">
    <source>
        <dbReference type="ARBA" id="ARBA00023002"/>
    </source>
</evidence>
<dbReference type="GO" id="GO:0016616">
    <property type="term" value="F:oxidoreductase activity, acting on the CH-OH group of donors, NAD or NADP as acceptor"/>
    <property type="evidence" value="ECO:0007669"/>
    <property type="project" value="UniProtKB-ARBA"/>
</dbReference>
<evidence type="ECO:0000313" key="7">
    <source>
        <dbReference type="EMBL" id="KAK2066249.1"/>
    </source>
</evidence>
<comment type="similarity">
    <text evidence="4">Belongs to the NRP synthetase family.</text>
</comment>
<dbReference type="InterPro" id="IPR045851">
    <property type="entry name" value="AMP-bd_C_sf"/>
</dbReference>
<keyword evidence="8" id="KW-1185">Reference proteome</keyword>
<dbReference type="InterPro" id="IPR042099">
    <property type="entry name" value="ANL_N_sf"/>
</dbReference>
<dbReference type="SUPFAM" id="SSF56801">
    <property type="entry name" value="Acetyl-CoA synthetase-like"/>
    <property type="match status" value="1"/>
</dbReference>
<dbReference type="SMART" id="SM00823">
    <property type="entry name" value="PKS_PP"/>
    <property type="match status" value="1"/>
</dbReference>
<reference evidence="7" key="1">
    <citation type="journal article" date="2023" name="Mol. Plant Microbe Interact.">
        <title>Elucidating the Obligate Nature and Biological Capacity of an Invasive Fungal Corn Pathogen.</title>
        <authorList>
            <person name="MacCready J.S."/>
            <person name="Roggenkamp E.M."/>
            <person name="Gdanetz K."/>
            <person name="Chilvers M.I."/>
        </authorList>
    </citation>
    <scope>NUCLEOTIDE SEQUENCE</scope>
    <source>
        <strain evidence="7">PM02</strain>
    </source>
</reference>
<proteinExistence type="inferred from homology"/>
<dbReference type="Pfam" id="PF00550">
    <property type="entry name" value="PP-binding"/>
    <property type="match status" value="1"/>
</dbReference>
<dbReference type="InterPro" id="IPR020845">
    <property type="entry name" value="AMP-binding_CS"/>
</dbReference>
<dbReference type="InterPro" id="IPR010080">
    <property type="entry name" value="Thioester_reductase-like_dom"/>
</dbReference>
<evidence type="ECO:0000256" key="1">
    <source>
        <dbReference type="ARBA" id="ARBA00022450"/>
    </source>
</evidence>
<dbReference type="Pfam" id="PF13193">
    <property type="entry name" value="AMP-binding_C"/>
    <property type="match status" value="1"/>
</dbReference>
<dbReference type="SMART" id="SM00822">
    <property type="entry name" value="PKS_KR"/>
    <property type="match status" value="1"/>
</dbReference>
<dbReference type="InterPro" id="IPR013120">
    <property type="entry name" value="FAR_NAD-bd"/>
</dbReference>
<dbReference type="InterPro" id="IPR057326">
    <property type="entry name" value="KR_dom"/>
</dbReference>
<dbReference type="Gene3D" id="3.40.50.12780">
    <property type="entry name" value="N-terminal domain of ligase-like"/>
    <property type="match status" value="1"/>
</dbReference>
<protein>
    <recommendedName>
        <fullName evidence="6">Carrier domain-containing protein</fullName>
    </recommendedName>
</protein>
<dbReference type="PROSITE" id="PS50075">
    <property type="entry name" value="CARRIER"/>
    <property type="match status" value="1"/>
</dbReference>
<dbReference type="InterPro" id="IPR020806">
    <property type="entry name" value="PKS_PP-bd"/>
</dbReference>
<keyword evidence="2" id="KW-0597">Phosphoprotein</keyword>
<evidence type="ECO:0000256" key="5">
    <source>
        <dbReference type="SAM" id="MobiDB-lite"/>
    </source>
</evidence>
<name>A0AAD9HWF4_9PEZI</name>
<dbReference type="PROSITE" id="PS00455">
    <property type="entry name" value="AMP_BINDING"/>
    <property type="match status" value="1"/>
</dbReference>
<keyword evidence="3" id="KW-0560">Oxidoreductase</keyword>
<dbReference type="PRINTS" id="PR00081">
    <property type="entry name" value="GDHRDH"/>
</dbReference>
<dbReference type="NCBIfam" id="TIGR01746">
    <property type="entry name" value="Thioester-redct"/>
    <property type="match status" value="1"/>
</dbReference>
<comment type="caution">
    <text evidence="7">The sequence shown here is derived from an EMBL/GenBank/DDBJ whole genome shotgun (WGS) entry which is preliminary data.</text>
</comment>
<dbReference type="GO" id="GO:0031177">
    <property type="term" value="F:phosphopantetheine binding"/>
    <property type="evidence" value="ECO:0007669"/>
    <property type="project" value="InterPro"/>
</dbReference>
<dbReference type="InterPro" id="IPR000873">
    <property type="entry name" value="AMP-dep_synth/lig_dom"/>
</dbReference>
<dbReference type="FunFam" id="3.40.50.720:FF:000047">
    <property type="entry name" value="NADP-dependent L-serine/L-allo-threonine dehydrogenase"/>
    <property type="match status" value="1"/>
</dbReference>
<dbReference type="Gene3D" id="3.40.50.720">
    <property type="entry name" value="NAD(P)-binding Rossmann-like Domain"/>
    <property type="match status" value="2"/>
</dbReference>
<dbReference type="Pfam" id="PF00106">
    <property type="entry name" value="adh_short"/>
    <property type="match status" value="1"/>
</dbReference>
<evidence type="ECO:0000256" key="4">
    <source>
        <dbReference type="ARBA" id="ARBA00029454"/>
    </source>
</evidence>
<dbReference type="CDD" id="cd05235">
    <property type="entry name" value="SDR_e1"/>
    <property type="match status" value="1"/>
</dbReference>
<feature type="domain" description="Carrier" evidence="6">
    <location>
        <begin position="563"/>
        <end position="637"/>
    </location>
</feature>
<sequence>MLPTTVLDTSTDLASLFQRQAQATPDAVALEDAHVTLTYGEVDHATSALAARLQALGVGRDGLVGVLMERSSDYVIACLAALRAGGAFLVLEMAYPHTLLGGVLADAQPRVVLTHQLLASRIREVDEKIPLILLDAGDAEDTPCELHRCNRTQPAGQDHRDLDRLAFVSYSSGTTGKPKGIANSHGAAVRSYGLRFRLSDVGPGDKVACNVFFVWEMIRPLLRGAAVFCVPDEASYDPVSLVAVLSERRVTETLMTPTLLAAVLARHPGDTVLKEKLRDLKTLWLNGEVVTVDLAKRAIRAFPEYTRLLNCYSVSETHEIACGDIKAMLHQIPAEAIVCPVGRPLLPECTYLLDEHNLQPVEAGQSGELFIGGGLLARGYLSLPEQTAKVFLPDPFNASAGAKMYRTGDRARLLPSGLLEITGRVGSMIKLRGYTIQPGAVESAIVKHLAVRNCAVVVHGEGLERQLVAYVVPDSEDTDSQGRGGGRTRMVVDEHGYSPTARRVLAAHLAHYMIPPVWVELDELPTHTVSGKADLKRLHPPPRPRSSSISKRSSHGATLGQFGLNTGTIARVWAAALGIDPASVTEEHSFFDLGGHSLALAELANRLSKTFGCSVMVAPLAADPTLQGHLDVVQAAKRGHEAALVARLPGLLRGDMQLPEDIAPRQQSQDGASKPRVYLLDEAKAVFLTGVTGFLGAFLLRAIAKASTARIICLVRFGEPSDRGHAAAGMSRVRKHLLDLGLWDDELLDRIEILPGNLAHARFGLSQQHFEKLASEVEVIIHAGATVNLVYPYAVLRGTNVQGTVEILRLASVSGATVHHVSTNGVFPASPDADRGWSEDDYISVEDVLTKLSDGYCQTKWVAEQLVAEAGQRGLAVRIHRPGTISGHSKTGCTNAWDLLTAIMIESLHIGHAPTIDGWRLEMTPVDFVGDAIVALASSPSLGNDVGVGHRGPLVYHLGDPHPPTAEAIFSMFAELGFTTKQLPWEEWTAVWERERVSPLRGKQNTSPDESFTREILRGGMPTAESLAAVAVLQDKATRPLLTKLMLARPAIDVALLGIYARHYCGRGWLPRLPKLARHPARMVNGHASKQGPLHGRVAVVTGASSGIGAAIAARLATNGAHVVLAARRLEALEAVKKRCRAAAGPTASNQVMAHPTDVADAGQVSALMRAATGKLGPVDILVSCAGVMYFTLMANIHVSDWNRTVDVNCKGLLHCLAATVPDMLARGTGHIVAISSDAGRKVFPGLGVYSASKFFVEATLQALRLETAGSGLRVTSIQPGNVATDLLGMSTDEEAVRKYGTPSGAEVLQPEEVAQAVLYALQQPPHVAVNEVLIEPRDEPI</sequence>
<dbReference type="InterPro" id="IPR009081">
    <property type="entry name" value="PP-bd_ACP"/>
</dbReference>
<accession>A0AAD9HWF4</accession>
<dbReference type="Pfam" id="PF00501">
    <property type="entry name" value="AMP-binding"/>
    <property type="match status" value="1"/>
</dbReference>
<dbReference type="PANTHER" id="PTHR44845">
    <property type="entry name" value="CARRIER DOMAIN-CONTAINING PROTEIN"/>
    <property type="match status" value="1"/>
</dbReference>
<evidence type="ECO:0000259" key="6">
    <source>
        <dbReference type="PROSITE" id="PS50075"/>
    </source>
</evidence>